<feature type="domain" description="Terpene synthase N-terminal" evidence="3">
    <location>
        <begin position="6"/>
        <end position="120"/>
    </location>
</feature>
<dbReference type="SUPFAM" id="SSF48239">
    <property type="entry name" value="Terpenoid cyclases/Protein prenyltransferases"/>
    <property type="match status" value="1"/>
</dbReference>
<organism evidence="4 5">
    <name type="scientific">Erythroxylum novogranatense</name>
    <dbReference type="NCBI Taxonomy" id="1862640"/>
    <lineage>
        <taxon>Eukaryota</taxon>
        <taxon>Viridiplantae</taxon>
        <taxon>Streptophyta</taxon>
        <taxon>Embryophyta</taxon>
        <taxon>Tracheophyta</taxon>
        <taxon>Spermatophyta</taxon>
        <taxon>Magnoliopsida</taxon>
        <taxon>eudicotyledons</taxon>
        <taxon>Gunneridae</taxon>
        <taxon>Pentapetalae</taxon>
        <taxon>rosids</taxon>
        <taxon>fabids</taxon>
        <taxon>Malpighiales</taxon>
        <taxon>Erythroxylaceae</taxon>
        <taxon>Erythroxylum</taxon>
    </lineage>
</organism>
<evidence type="ECO:0000256" key="1">
    <source>
        <dbReference type="ARBA" id="ARBA00001946"/>
    </source>
</evidence>
<protein>
    <recommendedName>
        <fullName evidence="3">Terpene synthase N-terminal domain-containing protein</fullName>
    </recommendedName>
</protein>
<sequence>MLMNPSDGPSQKLNMIDSVQLLGVAYHFEPKIEGALNEIAANFNYEIEYDLYTAALQFRLLRQQGIKVSCDTFQKFKDSRGNFKECLLKDVRGMLSLYEAAHLGIRGEDILDEAIAFTRGDFIRLNQLSIRLA</sequence>
<name>A0AAV8SN89_9ROSI</name>
<evidence type="ECO:0000259" key="3">
    <source>
        <dbReference type="Pfam" id="PF01397"/>
    </source>
</evidence>
<comment type="cofactor">
    <cofactor evidence="1">
        <name>Mg(2+)</name>
        <dbReference type="ChEBI" id="CHEBI:18420"/>
    </cofactor>
</comment>
<keyword evidence="2" id="KW-0456">Lyase</keyword>
<keyword evidence="5" id="KW-1185">Reference proteome</keyword>
<dbReference type="GO" id="GO:0010333">
    <property type="term" value="F:terpene synthase activity"/>
    <property type="evidence" value="ECO:0007669"/>
    <property type="project" value="InterPro"/>
</dbReference>
<reference evidence="4 5" key="1">
    <citation type="submission" date="2021-09" db="EMBL/GenBank/DDBJ databases">
        <title>Genomic insights and catalytic innovation underlie evolution of tropane alkaloids biosynthesis.</title>
        <authorList>
            <person name="Wang Y.-J."/>
            <person name="Tian T."/>
            <person name="Huang J.-P."/>
            <person name="Huang S.-X."/>
        </authorList>
    </citation>
    <scope>NUCLEOTIDE SEQUENCE [LARGE SCALE GENOMIC DNA]</scope>
    <source>
        <strain evidence="4">KIB-2018</strain>
        <tissue evidence="4">Leaf</tissue>
    </source>
</reference>
<dbReference type="InterPro" id="IPR001906">
    <property type="entry name" value="Terpene_synth_N"/>
</dbReference>
<comment type="caution">
    <text evidence="4">The sequence shown here is derived from an EMBL/GenBank/DDBJ whole genome shotgun (WGS) entry which is preliminary data.</text>
</comment>
<dbReference type="EMBL" id="JAIWQS010000010">
    <property type="protein sequence ID" value="KAJ8753466.1"/>
    <property type="molecule type" value="Genomic_DNA"/>
</dbReference>
<dbReference type="PANTHER" id="PTHR31225:SF221">
    <property type="entry name" value="(-)-GERMACRENE D SYNTHASE"/>
    <property type="match status" value="1"/>
</dbReference>
<dbReference type="GO" id="GO:0016114">
    <property type="term" value="P:terpenoid biosynthetic process"/>
    <property type="evidence" value="ECO:0007669"/>
    <property type="project" value="InterPro"/>
</dbReference>
<evidence type="ECO:0000256" key="2">
    <source>
        <dbReference type="ARBA" id="ARBA00023239"/>
    </source>
</evidence>
<dbReference type="InterPro" id="IPR050148">
    <property type="entry name" value="Terpene_synthase-like"/>
</dbReference>
<dbReference type="InterPro" id="IPR036965">
    <property type="entry name" value="Terpene_synth_N_sf"/>
</dbReference>
<gene>
    <name evidence="4" type="ORF">K2173_019865</name>
</gene>
<dbReference type="Pfam" id="PF01397">
    <property type="entry name" value="Terpene_synth"/>
    <property type="match status" value="1"/>
</dbReference>
<dbReference type="InterPro" id="IPR008930">
    <property type="entry name" value="Terpenoid_cyclase/PrenylTrfase"/>
</dbReference>
<evidence type="ECO:0000313" key="5">
    <source>
        <dbReference type="Proteomes" id="UP001159364"/>
    </source>
</evidence>
<accession>A0AAV8SN89</accession>
<dbReference type="AlphaFoldDB" id="A0AAV8SN89"/>
<evidence type="ECO:0000313" key="4">
    <source>
        <dbReference type="EMBL" id="KAJ8753466.1"/>
    </source>
</evidence>
<dbReference type="Proteomes" id="UP001159364">
    <property type="component" value="Linkage Group LG10"/>
</dbReference>
<proteinExistence type="predicted"/>
<dbReference type="Gene3D" id="1.50.10.130">
    <property type="entry name" value="Terpene synthase, N-terminal domain"/>
    <property type="match status" value="1"/>
</dbReference>
<dbReference type="PANTHER" id="PTHR31225">
    <property type="entry name" value="OS04G0344100 PROTEIN-RELATED"/>
    <property type="match status" value="1"/>
</dbReference>